<dbReference type="Proteomes" id="UP000722989">
    <property type="component" value="Unassembled WGS sequence"/>
</dbReference>
<dbReference type="RefSeq" id="WP_167928848.1">
    <property type="nucleotide sequence ID" value="NZ_JAATVY010000040.1"/>
</dbReference>
<feature type="transmembrane region" description="Helical" evidence="1">
    <location>
        <begin position="12"/>
        <end position="35"/>
    </location>
</feature>
<keyword evidence="1" id="KW-0812">Transmembrane</keyword>
<name>A0ABX0Y6B1_9ACTN</name>
<proteinExistence type="predicted"/>
<reference evidence="2 3" key="1">
    <citation type="submission" date="2020-03" db="EMBL/GenBank/DDBJ databases">
        <title>WGS of the type strain of Planosporangium spp.</title>
        <authorList>
            <person name="Thawai C."/>
        </authorList>
    </citation>
    <scope>NUCLEOTIDE SEQUENCE [LARGE SCALE GENOMIC DNA]</scope>
    <source>
        <strain evidence="2 3">TBRC 5610</strain>
    </source>
</reference>
<keyword evidence="1" id="KW-0472">Membrane</keyword>
<keyword evidence="1" id="KW-1133">Transmembrane helix</keyword>
<sequence>MDLLLLRTLLPTALLMTALLMTALLMTALLMTVWWGHGPAGPCPHHLAVIS</sequence>
<keyword evidence="3" id="KW-1185">Reference proteome</keyword>
<evidence type="ECO:0000313" key="2">
    <source>
        <dbReference type="EMBL" id="NJC73951.1"/>
    </source>
</evidence>
<protein>
    <submittedName>
        <fullName evidence="2">Uncharacterized protein</fullName>
    </submittedName>
</protein>
<dbReference type="EMBL" id="JAATVY010000040">
    <property type="protein sequence ID" value="NJC73951.1"/>
    <property type="molecule type" value="Genomic_DNA"/>
</dbReference>
<gene>
    <name evidence="2" type="ORF">HC031_30185</name>
</gene>
<accession>A0ABX0Y6B1</accession>
<comment type="caution">
    <text evidence="2">The sequence shown here is derived from an EMBL/GenBank/DDBJ whole genome shotgun (WGS) entry which is preliminary data.</text>
</comment>
<organism evidence="2 3">
    <name type="scientific">Planosporangium thailandense</name>
    <dbReference type="NCBI Taxonomy" id="765197"/>
    <lineage>
        <taxon>Bacteria</taxon>
        <taxon>Bacillati</taxon>
        <taxon>Actinomycetota</taxon>
        <taxon>Actinomycetes</taxon>
        <taxon>Micromonosporales</taxon>
        <taxon>Micromonosporaceae</taxon>
        <taxon>Planosporangium</taxon>
    </lineage>
</organism>
<evidence type="ECO:0000313" key="3">
    <source>
        <dbReference type="Proteomes" id="UP000722989"/>
    </source>
</evidence>
<evidence type="ECO:0000256" key="1">
    <source>
        <dbReference type="SAM" id="Phobius"/>
    </source>
</evidence>